<dbReference type="Gene3D" id="2.60.40.1730">
    <property type="entry name" value="tricorn interacting facor f3 domain"/>
    <property type="match status" value="1"/>
</dbReference>
<evidence type="ECO:0000313" key="15">
    <source>
        <dbReference type="Proteomes" id="UP001162640"/>
    </source>
</evidence>
<dbReference type="InterPro" id="IPR035414">
    <property type="entry name" value="Peptidase_M1_pepN_Ig-like"/>
</dbReference>
<keyword evidence="9" id="KW-0732">Signal</keyword>
<evidence type="ECO:0000256" key="8">
    <source>
        <dbReference type="ARBA" id="ARBA00023049"/>
    </source>
</evidence>
<evidence type="ECO:0000256" key="9">
    <source>
        <dbReference type="SAM" id="SignalP"/>
    </source>
</evidence>
<evidence type="ECO:0008006" key="16">
    <source>
        <dbReference type="Google" id="ProtNLM"/>
    </source>
</evidence>
<feature type="non-terminal residue" evidence="14">
    <location>
        <position position="1"/>
    </location>
</feature>
<dbReference type="Proteomes" id="UP001162640">
    <property type="component" value="Unassembled WGS sequence"/>
</dbReference>
<comment type="similarity">
    <text evidence="2">Belongs to the peptidase M1 family.</text>
</comment>
<dbReference type="GO" id="GO:0008237">
    <property type="term" value="F:metallopeptidase activity"/>
    <property type="evidence" value="ECO:0007669"/>
    <property type="project" value="UniProtKB-KW"/>
</dbReference>
<feature type="domain" description="Peptidase M1 alanyl aminopeptidase C-terminal" evidence="12">
    <location>
        <begin position="631"/>
        <end position="960"/>
    </location>
</feature>
<dbReference type="InterPro" id="IPR042097">
    <property type="entry name" value="Aminopeptidase_N-like_N_sf"/>
</dbReference>
<dbReference type="InterPro" id="IPR027268">
    <property type="entry name" value="Peptidase_M4/M1_CTD_sf"/>
</dbReference>
<organism evidence="14 15">
    <name type="scientific">Triparma laevis f. inornata</name>
    <dbReference type="NCBI Taxonomy" id="1714386"/>
    <lineage>
        <taxon>Eukaryota</taxon>
        <taxon>Sar</taxon>
        <taxon>Stramenopiles</taxon>
        <taxon>Ochrophyta</taxon>
        <taxon>Bolidophyceae</taxon>
        <taxon>Parmales</taxon>
        <taxon>Triparmaceae</taxon>
        <taxon>Triparma</taxon>
    </lineage>
</organism>
<evidence type="ECO:0000259" key="12">
    <source>
        <dbReference type="Pfam" id="PF17432"/>
    </source>
</evidence>
<dbReference type="FunFam" id="1.10.390.10:FF:000002">
    <property type="entry name" value="Aminopeptidase N"/>
    <property type="match status" value="1"/>
</dbReference>
<dbReference type="GO" id="GO:0006508">
    <property type="term" value="P:proteolysis"/>
    <property type="evidence" value="ECO:0007669"/>
    <property type="project" value="UniProtKB-KW"/>
</dbReference>
<evidence type="ECO:0000256" key="6">
    <source>
        <dbReference type="ARBA" id="ARBA00022801"/>
    </source>
</evidence>
<dbReference type="AlphaFoldDB" id="A0A9W7EIN2"/>
<dbReference type="EMBL" id="BLQM01000247">
    <property type="protein sequence ID" value="GMH78253.1"/>
    <property type="molecule type" value="Genomic_DNA"/>
</dbReference>
<dbReference type="Gene3D" id="1.25.50.10">
    <property type="entry name" value="Peptidase M1, alanyl aminopeptidase, C-terminal domain"/>
    <property type="match status" value="1"/>
</dbReference>
<keyword evidence="7" id="KW-0862">Zinc</keyword>
<evidence type="ECO:0000256" key="3">
    <source>
        <dbReference type="ARBA" id="ARBA00022438"/>
    </source>
</evidence>
<dbReference type="Gene3D" id="1.10.390.10">
    <property type="entry name" value="Neutral Protease Domain 2"/>
    <property type="match status" value="1"/>
</dbReference>
<keyword evidence="4" id="KW-0645">Protease</keyword>
<dbReference type="Pfam" id="PF01433">
    <property type="entry name" value="Peptidase_M1"/>
    <property type="match status" value="1"/>
</dbReference>
<evidence type="ECO:0000256" key="5">
    <source>
        <dbReference type="ARBA" id="ARBA00022723"/>
    </source>
</evidence>
<evidence type="ECO:0000313" key="14">
    <source>
        <dbReference type="EMBL" id="GMH78253.1"/>
    </source>
</evidence>
<keyword evidence="3" id="KW-0031">Aminopeptidase</keyword>
<reference evidence="15" key="1">
    <citation type="journal article" date="2023" name="Commun. Biol.">
        <title>Genome analysis of Parmales, the sister group of diatoms, reveals the evolutionary specialization of diatoms from phago-mixotrophs to photoautotrophs.</title>
        <authorList>
            <person name="Ban H."/>
            <person name="Sato S."/>
            <person name="Yoshikawa S."/>
            <person name="Yamada K."/>
            <person name="Nakamura Y."/>
            <person name="Ichinomiya M."/>
            <person name="Sato N."/>
            <person name="Blanc-Mathieu R."/>
            <person name="Endo H."/>
            <person name="Kuwata A."/>
            <person name="Ogata H."/>
        </authorList>
    </citation>
    <scope>NUCLEOTIDE SEQUENCE [LARGE SCALE GENOMIC DNA]</scope>
</reference>
<comment type="cofactor">
    <cofactor evidence="1">
        <name>Zn(2+)</name>
        <dbReference type="ChEBI" id="CHEBI:29105"/>
    </cofactor>
</comment>
<dbReference type="FunFam" id="3.30.2010.30:FF:000002">
    <property type="entry name" value="Putative aminopeptidase N"/>
    <property type="match status" value="1"/>
</dbReference>
<dbReference type="InterPro" id="IPR024601">
    <property type="entry name" value="Peptidase_M1_pepN_C"/>
</dbReference>
<feature type="chain" id="PRO_5040987875" description="Aminopeptidase N" evidence="9">
    <location>
        <begin position="18"/>
        <end position="961"/>
    </location>
</feature>
<comment type="caution">
    <text evidence="14">The sequence shown here is derived from an EMBL/GenBank/DDBJ whole genome shotgun (WGS) entry which is preliminary data.</text>
</comment>
<dbReference type="CDD" id="cd09600">
    <property type="entry name" value="M1_APN"/>
    <property type="match status" value="1"/>
</dbReference>
<name>A0A9W7EIN2_9STRA</name>
<evidence type="ECO:0000259" key="13">
    <source>
        <dbReference type="Pfam" id="PF17900"/>
    </source>
</evidence>
<gene>
    <name evidence="14" type="ORF">TL16_g07724</name>
</gene>
<keyword evidence="6" id="KW-0378">Hydrolase</keyword>
<feature type="domain" description="Aminopeptidase N-like N-terminal" evidence="13">
    <location>
        <begin position="120"/>
        <end position="272"/>
    </location>
</feature>
<dbReference type="GO" id="GO:0008270">
    <property type="term" value="F:zinc ion binding"/>
    <property type="evidence" value="ECO:0007669"/>
    <property type="project" value="InterPro"/>
</dbReference>
<dbReference type="NCBIfam" id="TIGR02414">
    <property type="entry name" value="pepN_proteo"/>
    <property type="match status" value="1"/>
</dbReference>
<dbReference type="InterPro" id="IPR038438">
    <property type="entry name" value="PepN_Ig-like_sf"/>
</dbReference>
<evidence type="ECO:0000259" key="11">
    <source>
        <dbReference type="Pfam" id="PF11940"/>
    </source>
</evidence>
<feature type="signal peptide" evidence="9">
    <location>
        <begin position="1"/>
        <end position="17"/>
    </location>
</feature>
<dbReference type="Pfam" id="PF11940">
    <property type="entry name" value="DUF3458"/>
    <property type="match status" value="1"/>
</dbReference>
<feature type="domain" description="Peptidase M1 membrane alanine aminopeptidase" evidence="10">
    <location>
        <begin position="311"/>
        <end position="525"/>
    </location>
</feature>
<feature type="domain" description="Peptidase M1 alanyl aminopeptidase Ig-like fold" evidence="11">
    <location>
        <begin position="530"/>
        <end position="621"/>
    </location>
</feature>
<dbReference type="SUPFAM" id="SSF63737">
    <property type="entry name" value="Leukotriene A4 hydrolase N-terminal domain"/>
    <property type="match status" value="1"/>
</dbReference>
<dbReference type="Pfam" id="PF17432">
    <property type="entry name" value="DUF3458_C"/>
    <property type="match status" value="1"/>
</dbReference>
<dbReference type="GO" id="GO:0004177">
    <property type="term" value="F:aminopeptidase activity"/>
    <property type="evidence" value="ECO:0007669"/>
    <property type="project" value="UniProtKB-KW"/>
</dbReference>
<dbReference type="InterPro" id="IPR001930">
    <property type="entry name" value="Peptidase_M1"/>
</dbReference>
<accession>A0A9W7EIN2</accession>
<evidence type="ECO:0000256" key="2">
    <source>
        <dbReference type="ARBA" id="ARBA00010136"/>
    </source>
</evidence>
<dbReference type="Gene3D" id="3.30.2010.30">
    <property type="match status" value="1"/>
</dbReference>
<dbReference type="InterPro" id="IPR037144">
    <property type="entry name" value="Peptidase_M1_pepN_C_sf"/>
</dbReference>
<dbReference type="InterPro" id="IPR014782">
    <property type="entry name" value="Peptidase_M1_dom"/>
</dbReference>
<proteinExistence type="inferred from homology"/>
<feature type="non-terminal residue" evidence="14">
    <location>
        <position position="961"/>
    </location>
</feature>
<dbReference type="SUPFAM" id="SSF55486">
    <property type="entry name" value="Metalloproteases ('zincins'), catalytic domain"/>
    <property type="match status" value="1"/>
</dbReference>
<dbReference type="InterPro" id="IPR045357">
    <property type="entry name" value="Aminopeptidase_N-like_N"/>
</dbReference>
<dbReference type="PANTHER" id="PTHR46322">
    <property type="entry name" value="PUROMYCIN-SENSITIVE AMINOPEPTIDASE"/>
    <property type="match status" value="1"/>
</dbReference>
<dbReference type="Gene3D" id="2.60.40.1840">
    <property type="match status" value="1"/>
</dbReference>
<evidence type="ECO:0000256" key="4">
    <source>
        <dbReference type="ARBA" id="ARBA00022670"/>
    </source>
</evidence>
<evidence type="ECO:0000259" key="10">
    <source>
        <dbReference type="Pfam" id="PF01433"/>
    </source>
</evidence>
<keyword evidence="5" id="KW-0479">Metal-binding</keyword>
<dbReference type="PANTHER" id="PTHR46322:SF1">
    <property type="entry name" value="PUROMYCIN-SENSITIVE AMINOPEPTIDASE"/>
    <property type="match status" value="1"/>
</dbReference>
<keyword evidence="8" id="KW-0482">Metalloprotease</keyword>
<sequence>LTLLTLIPALAFNRMLASRSTVRRMGVLSPILSAGGTFARPTSASKPNRFTSLLSKILPSRSNTCKSSSRLYSTAEAPTEIFRADYLQPANWVKSVSMSFDIYDGKTIVKSNLVVVANEQSKHDSRDLVLDGDGSSVVLKGVEIEGRELKEGIDYTLTPSQLIIHSTSFPNPQSFTLSTTVETVPEDNTQLSGFYKSGPMYCTQCEAEGFRRITYYPDRPDNMATFTEVKITADEEKYPILLSNGNLVSSEKKEGGRHEAVWEDPFPKPSYLFAVVVGDLGSIQDSYVTTSGRKVKLEIFSEKENVGKLDYAMESLKNSMKWDEDKFGLEYDLDIYNVVAVNDFNMGAMENKGLNVFNTAYVLADQKTATDGDFERVEGVIGHEYFHNWTGNRVTCRDWFQLTLKEGLTVFRDQSFSGDMGSNDVTRIENVKGLRGRQFAEDAGPMSHPIRPESYVAIDNFYTATVYSKGAEVIRMYDTILGKAGFRKGMDLYFERHDGSAATCDDFRSAMADANNADLDQFSRWYTQKGTPTVKYSSSLDADTFTLNLSQHTATAPENQPFHIPVEFGVIDSETGEQLVESHVLHFKEKTQSFTFKLSSTPKGSAVPSVMRGFSAPVKLVSEASPATQKSDLLTLAAYDTDGFNRWEAGQKLYTDAIFAELHGDELNLDGVYQAFEQTLTSSKISDDSIRAYGLMLPSESGLAEEMETIDPIGLHQARTAIKKKLARKFETGIAELYARLTQEMAGAEFEVNAKAIGKRRLRNTALDYVCANKDSDEEIVASARTAHKHYFDANCMTDQVAAMSILSNVHGVTEAEALRDEVLEKFYNAAEGDALVLNKWFTIQATSSKPDVLADVVKLTTHPEFTMSNPNRCRSLVGAFTANSAAFHAEDGSGYKFIGEKITVLDAMNPQIASRMVGCLIGFRRYDEGRAEKMKAELNKIRDIDGLSPDTKEIVDKALS</sequence>
<dbReference type="InterPro" id="IPR012779">
    <property type="entry name" value="Peptidase_M1_pepN"/>
</dbReference>
<dbReference type="PRINTS" id="PR00756">
    <property type="entry name" value="ALADIPTASE"/>
</dbReference>
<evidence type="ECO:0000256" key="7">
    <source>
        <dbReference type="ARBA" id="ARBA00022833"/>
    </source>
</evidence>
<protein>
    <recommendedName>
        <fullName evidence="16">Aminopeptidase N</fullName>
    </recommendedName>
</protein>
<evidence type="ECO:0000256" key="1">
    <source>
        <dbReference type="ARBA" id="ARBA00001947"/>
    </source>
</evidence>
<dbReference type="Pfam" id="PF17900">
    <property type="entry name" value="Peptidase_M1_N"/>
    <property type="match status" value="1"/>
</dbReference>